<dbReference type="Proteomes" id="UP001168640">
    <property type="component" value="Unassembled WGS sequence"/>
</dbReference>
<organism evidence="5 6">
    <name type="scientific">Marinobacter suaedae</name>
    <dbReference type="NCBI Taxonomy" id="3057675"/>
    <lineage>
        <taxon>Bacteria</taxon>
        <taxon>Pseudomonadati</taxon>
        <taxon>Pseudomonadota</taxon>
        <taxon>Gammaproteobacteria</taxon>
        <taxon>Pseudomonadales</taxon>
        <taxon>Marinobacteraceae</taxon>
        <taxon>Marinobacter</taxon>
    </lineage>
</organism>
<name>A0ABT8VYY7_9GAMM</name>
<keyword evidence="3 5" id="KW-0456">Lyase</keyword>
<dbReference type="Gene3D" id="2.60.120.480">
    <property type="entry name" value="Ureidoglycolate hydrolase"/>
    <property type="match status" value="1"/>
</dbReference>
<keyword evidence="6" id="KW-1185">Reference proteome</keyword>
<dbReference type="PANTHER" id="PTHR21221:SF1">
    <property type="entry name" value="UREIDOGLYCOLATE LYASE"/>
    <property type="match status" value="1"/>
</dbReference>
<evidence type="ECO:0000313" key="6">
    <source>
        <dbReference type="Proteomes" id="UP001168640"/>
    </source>
</evidence>
<dbReference type="InterPro" id="IPR047233">
    <property type="entry name" value="UAH_cupin"/>
</dbReference>
<evidence type="ECO:0000256" key="4">
    <source>
        <dbReference type="ARBA" id="ARBA00047684"/>
    </source>
</evidence>
<dbReference type="Pfam" id="PF04115">
    <property type="entry name" value="Ureidogly_lyase"/>
    <property type="match status" value="1"/>
</dbReference>
<dbReference type="InterPro" id="IPR007247">
    <property type="entry name" value="Ureidogly_lyase"/>
</dbReference>
<comment type="subunit">
    <text evidence="1">Homodimer.</text>
</comment>
<comment type="caution">
    <text evidence="5">The sequence shown here is derived from an EMBL/GenBank/DDBJ whole genome shotgun (WGS) entry which is preliminary data.</text>
</comment>
<dbReference type="SUPFAM" id="SSF51182">
    <property type="entry name" value="RmlC-like cupins"/>
    <property type="match status" value="1"/>
</dbReference>
<sequence>MSQPRELRVQPLTASAFAPFGQVIEADAASAFPINQGRTERFHALAQVEALGEGAQGILSIFRGQPLNPLVITMMERHPQGSQAFVPLRGQPFLAVVAPPGDLDESRVKAFLVQGHQGVNYLAGTWHAPLLPLQPDSEYLVVDRQGPGNNCDEHVLSQPIVPVFPDGA</sequence>
<gene>
    <name evidence="5" type="ORF">QVZ43_05670</name>
</gene>
<proteinExistence type="predicted"/>
<dbReference type="InterPro" id="IPR011051">
    <property type="entry name" value="RmlC_Cupin_sf"/>
</dbReference>
<dbReference type="InterPro" id="IPR024060">
    <property type="entry name" value="Ureidoglycolate_lyase_dom_sf"/>
</dbReference>
<dbReference type="CDD" id="cd20298">
    <property type="entry name" value="cupin_UAH"/>
    <property type="match status" value="1"/>
</dbReference>
<dbReference type="NCBIfam" id="NF009932">
    <property type="entry name" value="PRK13395.1"/>
    <property type="match status" value="1"/>
</dbReference>
<accession>A0ABT8VYY7</accession>
<comment type="catalytic activity">
    <reaction evidence="4">
        <text>(S)-ureidoglycolate = urea + glyoxylate</text>
        <dbReference type="Rhea" id="RHEA:11304"/>
        <dbReference type="ChEBI" id="CHEBI:16199"/>
        <dbReference type="ChEBI" id="CHEBI:36655"/>
        <dbReference type="ChEBI" id="CHEBI:57296"/>
        <dbReference type="EC" id="4.3.2.3"/>
    </reaction>
</comment>
<keyword evidence="2" id="KW-0659">Purine metabolism</keyword>
<protein>
    <submittedName>
        <fullName evidence="5">Ureidoglycolate lyase</fullName>
    </submittedName>
</protein>
<evidence type="ECO:0000256" key="1">
    <source>
        <dbReference type="ARBA" id="ARBA00011738"/>
    </source>
</evidence>
<dbReference type="EMBL" id="JAUMIS010000001">
    <property type="protein sequence ID" value="MDO3721202.1"/>
    <property type="molecule type" value="Genomic_DNA"/>
</dbReference>
<evidence type="ECO:0000256" key="3">
    <source>
        <dbReference type="ARBA" id="ARBA00023239"/>
    </source>
</evidence>
<evidence type="ECO:0000256" key="2">
    <source>
        <dbReference type="ARBA" id="ARBA00022631"/>
    </source>
</evidence>
<evidence type="ECO:0000313" key="5">
    <source>
        <dbReference type="EMBL" id="MDO3721202.1"/>
    </source>
</evidence>
<dbReference type="RefSeq" id="WP_302909193.1">
    <property type="nucleotide sequence ID" value="NZ_JAUMIS010000001.1"/>
</dbReference>
<dbReference type="PANTHER" id="PTHR21221">
    <property type="entry name" value="UREIDOGLYCOLATE HYDROLASE"/>
    <property type="match status" value="1"/>
</dbReference>
<dbReference type="GO" id="GO:0016829">
    <property type="term" value="F:lyase activity"/>
    <property type="evidence" value="ECO:0007669"/>
    <property type="project" value="UniProtKB-KW"/>
</dbReference>
<reference evidence="5" key="1">
    <citation type="submission" date="2023-07" db="EMBL/GenBank/DDBJ databases">
        <title>Marinobacter sp. chi1 genome sequencing and assembly.</title>
        <authorList>
            <person name="Park S."/>
        </authorList>
    </citation>
    <scope>NUCLEOTIDE SEQUENCE</scope>
    <source>
        <strain evidence="5">Chi1</strain>
    </source>
</reference>
<dbReference type="PIRSF" id="PIRSF017306">
    <property type="entry name" value="Ureidogly_hydro"/>
    <property type="match status" value="1"/>
</dbReference>